<accession>A0A7G9WFN4</accession>
<dbReference type="PANTHER" id="PTHR43479">
    <property type="entry name" value="ACREF/ENVCD OPERON REPRESSOR-RELATED"/>
    <property type="match status" value="1"/>
</dbReference>
<dbReference type="Pfam" id="PF00440">
    <property type="entry name" value="TetR_N"/>
    <property type="match status" value="1"/>
</dbReference>
<keyword evidence="1 2" id="KW-0238">DNA-binding</keyword>
<dbReference type="Pfam" id="PF14278">
    <property type="entry name" value="TetR_C_8"/>
    <property type="match status" value="1"/>
</dbReference>
<dbReference type="PANTHER" id="PTHR43479:SF7">
    <property type="entry name" value="TETR-FAMILY TRANSCRIPTIONAL REGULATOR"/>
    <property type="match status" value="1"/>
</dbReference>
<evidence type="ECO:0000313" key="4">
    <source>
        <dbReference type="EMBL" id="QNO17496.1"/>
    </source>
</evidence>
<protein>
    <submittedName>
        <fullName evidence="4">TetR/AcrR family transcriptional regulator C-terminal domain-containing protein</fullName>
    </submittedName>
</protein>
<sequence>MSSITKLALADSLKKLMQHRPLDKITVKDLVEDCGVNRQTFYYHFRDIYDLLGWIFQTEAYDAITDCQNYDTWQKGVLKVLQYVKDNSGFCLNAFRSMGREQLEFFLNNVTFALISSVMEELSQGVRIREEDKNFIDRFFTFAITGMLTDWMRSGMKTPPEALVQELSTLMEGQLIMAIKRYKY</sequence>
<dbReference type="InterPro" id="IPR001647">
    <property type="entry name" value="HTH_TetR"/>
</dbReference>
<dbReference type="GO" id="GO:0003677">
    <property type="term" value="F:DNA binding"/>
    <property type="evidence" value="ECO:0007669"/>
    <property type="project" value="UniProtKB-UniRule"/>
</dbReference>
<dbReference type="EMBL" id="CP060696">
    <property type="protein sequence ID" value="QNO17496.1"/>
    <property type="molecule type" value="Genomic_DNA"/>
</dbReference>
<dbReference type="PROSITE" id="PS50977">
    <property type="entry name" value="HTH_TETR_2"/>
    <property type="match status" value="1"/>
</dbReference>
<evidence type="ECO:0000259" key="3">
    <source>
        <dbReference type="PROSITE" id="PS50977"/>
    </source>
</evidence>
<proteinExistence type="predicted"/>
<dbReference type="SUPFAM" id="SSF46689">
    <property type="entry name" value="Homeodomain-like"/>
    <property type="match status" value="1"/>
</dbReference>
<keyword evidence="5" id="KW-1185">Reference proteome</keyword>
<dbReference type="Gene3D" id="1.10.357.10">
    <property type="entry name" value="Tetracycline Repressor, domain 2"/>
    <property type="match status" value="1"/>
</dbReference>
<feature type="DNA-binding region" description="H-T-H motif" evidence="2">
    <location>
        <begin position="26"/>
        <end position="45"/>
    </location>
</feature>
<dbReference type="Proteomes" id="UP000516046">
    <property type="component" value="Chromosome"/>
</dbReference>
<dbReference type="AlphaFoldDB" id="A0A7G9WFN4"/>
<reference evidence="4 5" key="1">
    <citation type="submission" date="2020-08" db="EMBL/GenBank/DDBJ databases">
        <authorList>
            <person name="Ren C."/>
            <person name="Gu Y."/>
            <person name="Xu Y."/>
        </authorList>
    </citation>
    <scope>NUCLEOTIDE SEQUENCE [LARGE SCALE GENOMIC DNA]</scope>
    <source>
        <strain evidence="4 5">LBM18003</strain>
    </source>
</reference>
<evidence type="ECO:0000256" key="1">
    <source>
        <dbReference type="ARBA" id="ARBA00023125"/>
    </source>
</evidence>
<dbReference type="InterPro" id="IPR039532">
    <property type="entry name" value="TetR_C_Firmicutes"/>
</dbReference>
<evidence type="ECO:0000313" key="5">
    <source>
        <dbReference type="Proteomes" id="UP000516046"/>
    </source>
</evidence>
<dbReference type="InterPro" id="IPR009057">
    <property type="entry name" value="Homeodomain-like_sf"/>
</dbReference>
<dbReference type="InterPro" id="IPR050624">
    <property type="entry name" value="HTH-type_Tx_Regulator"/>
</dbReference>
<gene>
    <name evidence="4" type="ORF">H6X83_11205</name>
</gene>
<name>A0A7G9WFN4_9FIRM</name>
<dbReference type="KEGG" id="caml:H6X83_11205"/>
<organism evidence="4 5">
    <name type="scientific">Caproicibacterium amylolyticum</name>
    <dbReference type="NCBI Taxonomy" id="2766537"/>
    <lineage>
        <taxon>Bacteria</taxon>
        <taxon>Bacillati</taxon>
        <taxon>Bacillota</taxon>
        <taxon>Clostridia</taxon>
        <taxon>Eubacteriales</taxon>
        <taxon>Oscillospiraceae</taxon>
        <taxon>Caproicibacterium</taxon>
    </lineage>
</organism>
<feature type="domain" description="HTH tetR-type" evidence="3">
    <location>
        <begin position="3"/>
        <end position="63"/>
    </location>
</feature>
<evidence type="ECO:0000256" key="2">
    <source>
        <dbReference type="PROSITE-ProRule" id="PRU00335"/>
    </source>
</evidence>
<dbReference type="RefSeq" id="WP_212506567.1">
    <property type="nucleotide sequence ID" value="NZ_CP060696.1"/>
</dbReference>